<dbReference type="AlphaFoldDB" id="A0A2I0QYR3"/>
<keyword evidence="2" id="KW-1185">Reference proteome</keyword>
<comment type="caution">
    <text evidence="1">The sequence shown here is derived from an EMBL/GenBank/DDBJ whole genome shotgun (WGS) entry which is preliminary data.</text>
</comment>
<protein>
    <submittedName>
        <fullName evidence="1">Uncharacterized protein</fullName>
    </submittedName>
</protein>
<reference evidence="1 2" key="1">
    <citation type="submission" date="2017-12" db="EMBL/GenBank/DDBJ databases">
        <title>The draft genome sequence of Brumimicrobium saltpan LHR20.</title>
        <authorList>
            <person name="Do Z.-J."/>
            <person name="Luo H.-R."/>
        </authorList>
    </citation>
    <scope>NUCLEOTIDE SEQUENCE [LARGE SCALE GENOMIC DNA]</scope>
    <source>
        <strain evidence="1 2">LHR20</strain>
    </source>
</reference>
<proteinExistence type="predicted"/>
<dbReference type="EMBL" id="PJNI01000034">
    <property type="protein sequence ID" value="PKR79474.1"/>
    <property type="molecule type" value="Genomic_DNA"/>
</dbReference>
<evidence type="ECO:0000313" key="2">
    <source>
        <dbReference type="Proteomes" id="UP000236654"/>
    </source>
</evidence>
<gene>
    <name evidence="1" type="ORF">CW751_14940</name>
</gene>
<sequence length="189" mass="22238">MEKLIKNICCDLRTTAYINKTDKMKIALIVLILLLFSFKSSCQDTLSSQEMLQVFKQINKSDASKLRHPEKREEIFLTNFKEIKELIEYQGLVIDSNFSKKRHIKLAESAIRMTFTHILQSNPSLILNEKFIELIREKLQTKKFCKDYLIFPLSVYVYENEIKSPFEGVLKDAMRIWGINESELIHKDL</sequence>
<organism evidence="1 2">
    <name type="scientific">Brumimicrobium salinarum</name>
    <dbReference type="NCBI Taxonomy" id="2058658"/>
    <lineage>
        <taxon>Bacteria</taxon>
        <taxon>Pseudomonadati</taxon>
        <taxon>Bacteroidota</taxon>
        <taxon>Flavobacteriia</taxon>
        <taxon>Flavobacteriales</taxon>
        <taxon>Crocinitomicaceae</taxon>
        <taxon>Brumimicrobium</taxon>
    </lineage>
</organism>
<evidence type="ECO:0000313" key="1">
    <source>
        <dbReference type="EMBL" id="PKR79474.1"/>
    </source>
</evidence>
<name>A0A2I0QYR3_9FLAO</name>
<dbReference type="Proteomes" id="UP000236654">
    <property type="component" value="Unassembled WGS sequence"/>
</dbReference>
<accession>A0A2I0QYR3</accession>